<dbReference type="Pfam" id="PF02453">
    <property type="entry name" value="Reticulon"/>
    <property type="match status" value="1"/>
</dbReference>
<dbReference type="GeneID" id="103190806"/>
<dbReference type="RefSeq" id="XP_042201902.1">
    <property type="nucleotide sequence ID" value="XM_042345968.1"/>
</dbReference>
<feature type="transmembrane region" description="Helical" evidence="6">
    <location>
        <begin position="38"/>
        <end position="63"/>
    </location>
</feature>
<dbReference type="AlphaFoldDB" id="V9L4H9"/>
<dbReference type="Gene3D" id="1.20.5.2480">
    <property type="match status" value="1"/>
</dbReference>
<evidence type="ECO:0000256" key="5">
    <source>
        <dbReference type="ARBA" id="ARBA00023136"/>
    </source>
</evidence>
<keyword evidence="3 6" id="KW-0256">Endoplasmic reticulum</keyword>
<evidence type="ECO:0000259" key="7">
    <source>
        <dbReference type="PROSITE" id="PS50845"/>
    </source>
</evidence>
<keyword evidence="2 6" id="KW-0812">Transmembrane</keyword>
<evidence type="ECO:0000256" key="4">
    <source>
        <dbReference type="ARBA" id="ARBA00022989"/>
    </source>
</evidence>
<dbReference type="InterPro" id="IPR046964">
    <property type="entry name" value="RTN1-4"/>
</dbReference>
<dbReference type="PANTHER" id="PTHR45799:SF2">
    <property type="entry name" value="RETICULON-LIKE PROTEIN"/>
    <property type="match status" value="1"/>
</dbReference>
<keyword evidence="4 6" id="KW-1133">Transmembrane helix</keyword>
<organism evidence="8">
    <name type="scientific">Callorhinchus milii</name>
    <name type="common">Ghost shark</name>
    <dbReference type="NCBI Taxonomy" id="7868"/>
    <lineage>
        <taxon>Eukaryota</taxon>
        <taxon>Metazoa</taxon>
        <taxon>Chordata</taxon>
        <taxon>Craniata</taxon>
        <taxon>Vertebrata</taxon>
        <taxon>Chondrichthyes</taxon>
        <taxon>Holocephali</taxon>
        <taxon>Chimaeriformes</taxon>
        <taxon>Callorhinchidae</taxon>
        <taxon>Callorhinchus</taxon>
    </lineage>
</organism>
<name>V9L4H9_CALMI</name>
<comment type="subcellular location">
    <subcellularLocation>
        <location evidence="1 6">Endoplasmic reticulum membrane</location>
        <topology evidence="1 6">Multi-pass membrane protein</topology>
    </subcellularLocation>
</comment>
<evidence type="ECO:0000256" key="1">
    <source>
        <dbReference type="ARBA" id="ARBA00004477"/>
    </source>
</evidence>
<evidence type="ECO:0000313" key="8">
    <source>
        <dbReference type="EMBL" id="AFP06432.1"/>
    </source>
</evidence>
<evidence type="ECO:0000256" key="3">
    <source>
        <dbReference type="ARBA" id="ARBA00022824"/>
    </source>
</evidence>
<dbReference type="PROSITE" id="PS50845">
    <property type="entry name" value="RETICULON"/>
    <property type="match status" value="1"/>
</dbReference>
<reference evidence="8" key="1">
    <citation type="journal article" date="2014" name="Nature">
        <title>Elephant shark genome provides unique insights into gnathostome evolution.</title>
        <authorList>
            <consortium name="International Elephant Shark Genome Sequencing Consortium"/>
            <person name="Venkatesh B."/>
            <person name="Lee A.P."/>
            <person name="Ravi V."/>
            <person name="Maurya A.K."/>
            <person name="Lian M.M."/>
            <person name="Swann J.B."/>
            <person name="Ohta Y."/>
            <person name="Flajnik M.F."/>
            <person name="Sutoh Y."/>
            <person name="Kasahara M."/>
            <person name="Hoon S."/>
            <person name="Gangu V."/>
            <person name="Roy S.W."/>
            <person name="Irimia M."/>
            <person name="Korzh V."/>
            <person name="Kondrychyn I."/>
            <person name="Lim Z.W."/>
            <person name="Tay B.H."/>
            <person name="Tohari S."/>
            <person name="Kong K.W."/>
            <person name="Ho S."/>
            <person name="Lorente-Galdos B."/>
            <person name="Quilez J."/>
            <person name="Marques-Bonet T."/>
            <person name="Raney B.J."/>
            <person name="Ingham P.W."/>
            <person name="Tay A."/>
            <person name="Hillier L.W."/>
            <person name="Minx P."/>
            <person name="Boehm T."/>
            <person name="Wilson R.K."/>
            <person name="Brenner S."/>
            <person name="Warren W.C."/>
        </authorList>
    </citation>
    <scope>NUCLEOTIDE SEQUENCE</scope>
    <source>
        <tissue evidence="8">Brain</tissue>
    </source>
</reference>
<evidence type="ECO:0000256" key="2">
    <source>
        <dbReference type="ARBA" id="ARBA00022692"/>
    </source>
</evidence>
<protein>
    <recommendedName>
        <fullName evidence="6">Reticulon</fullName>
    </recommendedName>
</protein>
<sequence length="210" mass="24058">MEPRSECPGMESVWSRFCCRETVTDLLYWEDVKKTGSVFGAIILVMFSLTQFSSISVLAYLTLSILSVTISLRVYTSVLHLVYKTQERHPFQVYLDMDITLSQEQLRKYTETLLLYITSSINHLRRLFLVQHLLESLKFGVLLWLMTYIGAVFNGLTIVILVVVTAFIVPLVYQKHKVQIDQYLGLLTGQINRIKAKIQAKFPSTKAAAQ</sequence>
<dbReference type="InterPro" id="IPR003388">
    <property type="entry name" value="Reticulon"/>
</dbReference>
<keyword evidence="5 6" id="KW-0472">Membrane</keyword>
<accession>V9L4H9</accession>
<feature type="transmembrane region" description="Helical" evidence="6">
    <location>
        <begin position="152"/>
        <end position="173"/>
    </location>
</feature>
<dbReference type="EMBL" id="JW873915">
    <property type="protein sequence ID" value="AFP06432.1"/>
    <property type="molecule type" value="mRNA"/>
</dbReference>
<dbReference type="GO" id="GO:0005789">
    <property type="term" value="C:endoplasmic reticulum membrane"/>
    <property type="evidence" value="ECO:0007669"/>
    <property type="project" value="UniProtKB-SubCell"/>
</dbReference>
<proteinExistence type="evidence at transcript level"/>
<evidence type="ECO:0000256" key="6">
    <source>
        <dbReference type="RuleBase" id="RU210713"/>
    </source>
</evidence>
<dbReference type="PANTHER" id="PTHR45799">
    <property type="entry name" value="RETICULON-LIKE PROTEIN"/>
    <property type="match status" value="1"/>
</dbReference>
<feature type="domain" description="Reticulon" evidence="7">
    <location>
        <begin position="23"/>
        <end position="210"/>
    </location>
</feature>